<feature type="domain" description="Cytochrome c-type biogenesis protein H TPR" evidence="5">
    <location>
        <begin position="58"/>
        <end position="174"/>
    </location>
</feature>
<dbReference type="SMART" id="SM00028">
    <property type="entry name" value="TPR"/>
    <property type="match status" value="2"/>
</dbReference>
<accession>A0A2W5KXP7</accession>
<dbReference type="PANTHER" id="PTHR47870:SF1">
    <property type="entry name" value="CYTOCHROME C-TYPE BIOGENESIS PROTEIN CCMH"/>
    <property type="match status" value="1"/>
</dbReference>
<dbReference type="EMBL" id="QFPJ01000048">
    <property type="protein sequence ID" value="PZQ20744.1"/>
    <property type="molecule type" value="Genomic_DNA"/>
</dbReference>
<sequence>MSESKKMAAGMTRTNGTILIAAFVLLAGAVGYTVWRDSNGPAVTEAPAATAPADQLGALEARTRSEPDSADAWMQLGAAKFDLGDFSGAAAAYDKAVTLSPESAGLWSALGEARVMGSERDPMPAEALTAFEKAIALDPKDPRARYFLAVKKDIGGDHKGAIEDWFALLADTPQGAPWEADLRRTIEQVGAIHKIEVAPRLAATQARPLTAEEMPVAARGIPGPSRADMEAASQLPKGQQDAMIEGMVSGLETKLKANPADVDRWIMLMRSRMTLGETAKAAQALKDGIAANPGAAGRLKAQAQLLGVPGA</sequence>
<dbReference type="PROSITE" id="PS50293">
    <property type="entry name" value="TPR_REGION"/>
    <property type="match status" value="1"/>
</dbReference>
<comment type="caution">
    <text evidence="6">The sequence shown here is derived from an EMBL/GenBank/DDBJ whole genome shotgun (WGS) entry which is preliminary data.</text>
</comment>
<proteinExistence type="predicted"/>
<keyword evidence="3 4" id="KW-0802">TPR repeat</keyword>
<gene>
    <name evidence="6" type="ORF">DI569_14465</name>
</gene>
<evidence type="ECO:0000256" key="4">
    <source>
        <dbReference type="PROSITE-ProRule" id="PRU00339"/>
    </source>
</evidence>
<organism evidence="6 7">
    <name type="scientific">Sphingopyxis macrogoltabida</name>
    <name type="common">Sphingomonas macrogoltabidus</name>
    <dbReference type="NCBI Taxonomy" id="33050"/>
    <lineage>
        <taxon>Bacteria</taxon>
        <taxon>Pseudomonadati</taxon>
        <taxon>Pseudomonadota</taxon>
        <taxon>Alphaproteobacteria</taxon>
        <taxon>Sphingomonadales</taxon>
        <taxon>Sphingomonadaceae</taxon>
        <taxon>Sphingopyxis</taxon>
    </lineage>
</organism>
<feature type="repeat" description="TPR" evidence="4">
    <location>
        <begin position="70"/>
        <end position="103"/>
    </location>
</feature>
<evidence type="ECO:0000313" key="7">
    <source>
        <dbReference type="Proteomes" id="UP000248597"/>
    </source>
</evidence>
<dbReference type="Proteomes" id="UP000248597">
    <property type="component" value="Unassembled WGS sequence"/>
</dbReference>
<protein>
    <recommendedName>
        <fullName evidence="5">Cytochrome c-type biogenesis protein H TPR domain-containing protein</fullName>
    </recommendedName>
</protein>
<dbReference type="GO" id="GO:0017004">
    <property type="term" value="P:cytochrome complex assembly"/>
    <property type="evidence" value="ECO:0007669"/>
    <property type="project" value="UniProtKB-KW"/>
</dbReference>
<evidence type="ECO:0000256" key="2">
    <source>
        <dbReference type="ARBA" id="ARBA00022748"/>
    </source>
</evidence>
<evidence type="ECO:0000259" key="5">
    <source>
        <dbReference type="Pfam" id="PF23914"/>
    </source>
</evidence>
<dbReference type="InterPro" id="IPR019734">
    <property type="entry name" value="TPR_rpt"/>
</dbReference>
<dbReference type="Pfam" id="PF23914">
    <property type="entry name" value="TPR_CcmH_CycH"/>
    <property type="match status" value="1"/>
</dbReference>
<dbReference type="Gene3D" id="1.25.40.10">
    <property type="entry name" value="Tetratricopeptide repeat domain"/>
    <property type="match status" value="2"/>
</dbReference>
<dbReference type="PANTHER" id="PTHR47870">
    <property type="entry name" value="CYTOCHROME C-TYPE BIOGENESIS PROTEIN CCMH"/>
    <property type="match status" value="1"/>
</dbReference>
<keyword evidence="2" id="KW-0201">Cytochrome c-type biogenesis</keyword>
<evidence type="ECO:0000313" key="6">
    <source>
        <dbReference type="EMBL" id="PZQ20744.1"/>
    </source>
</evidence>
<evidence type="ECO:0000256" key="1">
    <source>
        <dbReference type="ARBA" id="ARBA00022737"/>
    </source>
</evidence>
<dbReference type="GO" id="GO:0005886">
    <property type="term" value="C:plasma membrane"/>
    <property type="evidence" value="ECO:0007669"/>
    <property type="project" value="TreeGrafter"/>
</dbReference>
<evidence type="ECO:0000256" key="3">
    <source>
        <dbReference type="ARBA" id="ARBA00022803"/>
    </source>
</evidence>
<dbReference type="InterPro" id="IPR011990">
    <property type="entry name" value="TPR-like_helical_dom_sf"/>
</dbReference>
<keyword evidence="1" id="KW-0677">Repeat</keyword>
<dbReference type="AlphaFoldDB" id="A0A2W5KXP7"/>
<reference evidence="6 7" key="1">
    <citation type="submission" date="2017-08" db="EMBL/GenBank/DDBJ databases">
        <title>Infants hospitalized years apart are colonized by the same room-sourced microbial strains.</title>
        <authorList>
            <person name="Brooks B."/>
            <person name="Olm M.R."/>
            <person name="Firek B.A."/>
            <person name="Baker R."/>
            <person name="Thomas B.C."/>
            <person name="Morowitz M.J."/>
            <person name="Banfield J.F."/>
        </authorList>
    </citation>
    <scope>NUCLEOTIDE SEQUENCE [LARGE SCALE GENOMIC DNA]</scope>
    <source>
        <strain evidence="6">S2_005_003_R2_47</strain>
    </source>
</reference>
<name>A0A2W5KXP7_SPHMC</name>
<dbReference type="SUPFAM" id="SSF48452">
    <property type="entry name" value="TPR-like"/>
    <property type="match status" value="1"/>
</dbReference>
<dbReference type="InterPro" id="IPR051263">
    <property type="entry name" value="C-type_cytochrome_biogenesis"/>
</dbReference>
<dbReference type="PROSITE" id="PS50005">
    <property type="entry name" value="TPR"/>
    <property type="match status" value="1"/>
</dbReference>
<dbReference type="InterPro" id="IPR056413">
    <property type="entry name" value="TPR_CcmH_CycH"/>
</dbReference>